<comment type="subunit">
    <text evidence="4">Monomer.</text>
</comment>
<dbReference type="PANTHER" id="PTHR10259:SF11">
    <property type="entry name" value="THIOPURINE S-METHYLTRANSFERASE"/>
    <property type="match status" value="1"/>
</dbReference>
<accession>A0A6B0RP62</accession>
<dbReference type="Pfam" id="PF05724">
    <property type="entry name" value="TPMT"/>
    <property type="match status" value="1"/>
</dbReference>
<keyword evidence="10" id="KW-0949">S-adenosyl-L-methionine</keyword>
<dbReference type="AlphaFoldDB" id="A0A6B0RP62"/>
<dbReference type="GO" id="GO:0008119">
    <property type="term" value="F:thiopurine S-methyltransferase activity"/>
    <property type="evidence" value="ECO:0007669"/>
    <property type="project" value="UniProtKB-EC"/>
</dbReference>
<reference evidence="14" key="1">
    <citation type="submission" date="2019-10" db="EMBL/GenBank/DDBJ databases">
        <title>The sequence and de novo assembly of the wild yak genome.</title>
        <authorList>
            <person name="Liu Y."/>
        </authorList>
    </citation>
    <scope>NUCLEOTIDE SEQUENCE [LARGE SCALE GENOMIC DNA]</scope>
    <source>
        <strain evidence="14">WY2019</strain>
    </source>
</reference>
<dbReference type="GO" id="GO:0032259">
    <property type="term" value="P:methylation"/>
    <property type="evidence" value="ECO:0007669"/>
    <property type="project" value="UniProtKB-KW"/>
</dbReference>
<evidence type="ECO:0000256" key="9">
    <source>
        <dbReference type="ARBA" id="ARBA00022679"/>
    </source>
</evidence>
<dbReference type="GO" id="GO:0005737">
    <property type="term" value="C:cytoplasm"/>
    <property type="evidence" value="ECO:0007669"/>
    <property type="project" value="UniProtKB-SubCell"/>
</dbReference>
<dbReference type="InterPro" id="IPR025835">
    <property type="entry name" value="Thiopurine_S-MeTrfase"/>
</dbReference>
<sequence length="558" mass="61331">MGDSRALLDSEEYPNTEAQKDRVLTLEEWQEKWVNHKTGFHQEQGHQLLKKYLDTFLKGEKALRVFFPLCGKAVEMKWFADRGHSVVGVEISELGIQDFFTEQNLSYSEEPIMEIPGAKIFKSSSGNISLYCCNLFDLPRANIGKFDRIWDRGALVAVNPSDRKRYSDVMLSLTRPGFRYLLSVFSYDPTKHAGPPFYVTDGEVKKLFGSVCNIQCLEKVDVFEERHKSWGIDQIIERLYLLTENDCLPVLHFLELLGSALRPGPAAPRAAPSAPGVLTCQHAFGGWGTLVNPTGLALCPKTGRVVVVHDGKRRVKVFDSGGGCAHQFGEKGDAAQDLRYPVDVTVTNDCHVVVTDAGDRSLKVFDFFGQIKLVLGGHFCLPWGVETTPQNGVLVTDAEAGSLHLLEVDFPEGVLRRTERLQAHLRRPRGVAVSWLTGAIAVLEHPLGPGACSSTTVKVFSASMQLIGQVDSFGLSLFFPSKITASAVAFDHQGNVVVADTSSPAVLCLGKPEEFPVLKPIITHGLSHPVALTFTKESSLLVLDSAAHSVKVYKVDWG</sequence>
<dbReference type="PROSITE" id="PS51125">
    <property type="entry name" value="NHL"/>
    <property type="match status" value="4"/>
</dbReference>
<feature type="repeat" description="NHL" evidence="13">
    <location>
        <begin position="376"/>
        <end position="409"/>
    </location>
</feature>
<keyword evidence="11" id="KW-0677">Repeat</keyword>
<comment type="subcellular location">
    <subcellularLocation>
        <location evidence="2">Cytoplasm</location>
    </subcellularLocation>
</comment>
<gene>
    <name evidence="14" type="ORF">E5288_WYG019867</name>
</gene>
<protein>
    <recommendedName>
        <fullName evidence="6">Thiopurine S-methyltransferase</fullName>
        <ecNumber evidence="5">2.1.1.67</ecNumber>
    </recommendedName>
    <alternativeName>
        <fullName evidence="12">Thiopurine methyltransferase</fullName>
    </alternativeName>
</protein>
<keyword evidence="9" id="KW-0808">Transferase</keyword>
<evidence type="ECO:0000313" key="15">
    <source>
        <dbReference type="Proteomes" id="UP000322234"/>
    </source>
</evidence>
<dbReference type="EC" id="2.1.1.67" evidence="5"/>
<organism evidence="14 15">
    <name type="scientific">Bos mutus</name>
    <name type="common">wild yak</name>
    <dbReference type="NCBI Taxonomy" id="72004"/>
    <lineage>
        <taxon>Eukaryota</taxon>
        <taxon>Metazoa</taxon>
        <taxon>Chordata</taxon>
        <taxon>Craniata</taxon>
        <taxon>Vertebrata</taxon>
        <taxon>Euteleostomi</taxon>
        <taxon>Mammalia</taxon>
        <taxon>Eutheria</taxon>
        <taxon>Laurasiatheria</taxon>
        <taxon>Artiodactyla</taxon>
        <taxon>Ruminantia</taxon>
        <taxon>Pecora</taxon>
        <taxon>Bovidae</taxon>
        <taxon>Bovinae</taxon>
        <taxon>Bos</taxon>
    </lineage>
</organism>
<keyword evidence="7" id="KW-0963">Cytoplasm</keyword>
<comment type="caution">
    <text evidence="14">The sequence shown here is derived from an EMBL/GenBank/DDBJ whole genome shotgun (WGS) entry which is preliminary data.</text>
</comment>
<feature type="repeat" description="NHL" evidence="13">
    <location>
        <begin position="278"/>
        <end position="321"/>
    </location>
</feature>
<evidence type="ECO:0000256" key="2">
    <source>
        <dbReference type="ARBA" id="ARBA00004496"/>
    </source>
</evidence>
<dbReference type="EMBL" id="VBQZ03000073">
    <property type="protein sequence ID" value="MXQ91645.1"/>
    <property type="molecule type" value="Genomic_DNA"/>
</dbReference>
<dbReference type="SUPFAM" id="SSF101898">
    <property type="entry name" value="NHL repeat"/>
    <property type="match status" value="1"/>
</dbReference>
<name>A0A6B0RP62_9CETA</name>
<dbReference type="FunFam" id="2.120.10.30:FF:000059">
    <property type="entry name" value="E3 ubiquitin-protein ligase NHLRC1"/>
    <property type="match status" value="1"/>
</dbReference>
<dbReference type="InterPro" id="IPR001258">
    <property type="entry name" value="NHL_repeat"/>
</dbReference>
<evidence type="ECO:0000256" key="11">
    <source>
        <dbReference type="ARBA" id="ARBA00022737"/>
    </source>
</evidence>
<dbReference type="InterPro" id="IPR029063">
    <property type="entry name" value="SAM-dependent_MTases_sf"/>
</dbReference>
<evidence type="ECO:0000256" key="10">
    <source>
        <dbReference type="ARBA" id="ARBA00022691"/>
    </source>
</evidence>
<evidence type="ECO:0000256" key="12">
    <source>
        <dbReference type="ARBA" id="ARBA00031278"/>
    </source>
</evidence>
<dbReference type="SUPFAM" id="SSF53335">
    <property type="entry name" value="S-adenosyl-L-methionine-dependent methyltransferases"/>
    <property type="match status" value="1"/>
</dbReference>
<evidence type="ECO:0000256" key="5">
    <source>
        <dbReference type="ARBA" id="ARBA00011905"/>
    </source>
</evidence>
<dbReference type="PANTHER" id="PTHR10259">
    <property type="entry name" value="THIOPURINE S-METHYLTRANSFERASE"/>
    <property type="match status" value="1"/>
</dbReference>
<evidence type="ECO:0000256" key="4">
    <source>
        <dbReference type="ARBA" id="ARBA00011245"/>
    </source>
</evidence>
<evidence type="ECO:0000256" key="6">
    <source>
        <dbReference type="ARBA" id="ARBA00017854"/>
    </source>
</evidence>
<evidence type="ECO:0000256" key="1">
    <source>
        <dbReference type="ARBA" id="ARBA00000903"/>
    </source>
</evidence>
<dbReference type="HAMAP" id="MF_00812">
    <property type="entry name" value="Thiopur_methtran"/>
    <property type="match status" value="1"/>
</dbReference>
<dbReference type="PROSITE" id="PS51585">
    <property type="entry name" value="SAM_MT_TPMT"/>
    <property type="match status" value="1"/>
</dbReference>
<evidence type="ECO:0000256" key="13">
    <source>
        <dbReference type="PROSITE-ProRule" id="PRU00504"/>
    </source>
</evidence>
<evidence type="ECO:0000256" key="8">
    <source>
        <dbReference type="ARBA" id="ARBA00022603"/>
    </source>
</evidence>
<comment type="catalytic activity">
    <reaction evidence="1">
        <text>S-adenosyl-L-methionine + a thiopurine = S-adenosyl-L-homocysteine + a thiopurine S-methylether.</text>
        <dbReference type="EC" id="2.1.1.67"/>
    </reaction>
</comment>
<evidence type="ECO:0000313" key="14">
    <source>
        <dbReference type="EMBL" id="MXQ91645.1"/>
    </source>
</evidence>
<dbReference type="Proteomes" id="UP000322234">
    <property type="component" value="Unassembled WGS sequence"/>
</dbReference>
<comment type="similarity">
    <text evidence="3">Belongs to the class I-like SAM-binding methyltransferase superfamily. TPMT family.</text>
</comment>
<dbReference type="Gene3D" id="3.40.50.150">
    <property type="entry name" value="Vaccinia Virus protein VP39"/>
    <property type="match status" value="1"/>
</dbReference>
<keyword evidence="15" id="KW-1185">Reference proteome</keyword>
<evidence type="ECO:0000256" key="3">
    <source>
        <dbReference type="ARBA" id="ARBA00008145"/>
    </source>
</evidence>
<feature type="repeat" description="NHL" evidence="13">
    <location>
        <begin position="325"/>
        <end position="368"/>
    </location>
</feature>
<evidence type="ECO:0000256" key="7">
    <source>
        <dbReference type="ARBA" id="ARBA00022490"/>
    </source>
</evidence>
<dbReference type="CDD" id="cd14961">
    <property type="entry name" value="NHL_TRIM32_like"/>
    <property type="match status" value="1"/>
</dbReference>
<keyword evidence="8" id="KW-0489">Methyltransferase</keyword>
<dbReference type="FunFam" id="3.40.50.150:FF:000101">
    <property type="entry name" value="Thiopurine S-methyltransferase"/>
    <property type="match status" value="1"/>
</dbReference>
<feature type="repeat" description="NHL" evidence="13">
    <location>
        <begin position="412"/>
        <end position="463"/>
    </location>
</feature>
<dbReference type="InterPro" id="IPR008854">
    <property type="entry name" value="TPMT"/>
</dbReference>
<dbReference type="Gene3D" id="2.120.10.30">
    <property type="entry name" value="TolB, C-terminal domain"/>
    <property type="match status" value="1"/>
</dbReference>
<dbReference type="InterPro" id="IPR011042">
    <property type="entry name" value="6-blade_b-propeller_TolB-like"/>
</dbReference>
<proteinExistence type="inferred from homology"/>